<dbReference type="InterPro" id="IPR032675">
    <property type="entry name" value="LRR_dom_sf"/>
</dbReference>
<evidence type="ECO:0000313" key="3">
    <source>
        <dbReference type="EMBL" id="EOY30274.1"/>
    </source>
</evidence>
<dbReference type="GO" id="GO:0010225">
    <property type="term" value="P:response to UV-C"/>
    <property type="evidence" value="ECO:0007669"/>
    <property type="project" value="EnsemblPlants"/>
</dbReference>
<feature type="region of interest" description="Disordered" evidence="1">
    <location>
        <begin position="268"/>
        <end position="287"/>
    </location>
</feature>
<dbReference type="Proteomes" id="UP000026915">
    <property type="component" value="Chromosome 9"/>
</dbReference>
<dbReference type="FunCoup" id="A0A061GT34">
    <property type="interactions" value="22"/>
</dbReference>
<dbReference type="SUPFAM" id="SSF52047">
    <property type="entry name" value="RNI-like"/>
    <property type="match status" value="1"/>
</dbReference>
<dbReference type="eggNOG" id="KOG1947">
    <property type="taxonomic scope" value="Eukaryota"/>
</dbReference>
<dbReference type="HOGENOM" id="CLU_014779_1_0_1"/>
<dbReference type="OMA" id="YIDDCLN"/>
<proteinExistence type="predicted"/>
<accession>A0A061GT34</accession>
<feature type="region of interest" description="Disordered" evidence="1">
    <location>
        <begin position="1"/>
        <end position="94"/>
    </location>
</feature>
<protein>
    <submittedName>
        <fullName evidence="3">DNA repair protein rhp7, putative</fullName>
    </submittedName>
</protein>
<evidence type="ECO:0000313" key="4">
    <source>
        <dbReference type="Proteomes" id="UP000026915"/>
    </source>
</evidence>
<dbReference type="FunFam" id="3.80.10.10:FF:001486">
    <property type="entry name" value="DNA repair protein rhp7 isoform A"/>
    <property type="match status" value="1"/>
</dbReference>
<sequence>MPVLRSREIPAVPPNPRKTRAHVDPPATPTQGREHPATFSSSPSLTPSPKTPSPGSSSAPILRRSLRLASKASSNGDKVGVSEEEKRIERRDVDVLKKRKLSLVSDGGVESVGSEGFLSLRLGKRVTKMTSLADGGGDEEVGSEEKGKGVLRKENEDIEKLERNSEKENANCRRRFSAEGKGKGKLVVETILESKAKSSVDGSVSGVNLSAEKVRLPDEKRTKKNKKRGYGGRTEHFRDVARQNASRYAHFDAQEEDDNIFSVEAEREISPENEQPEETGVEDWPGPFSTAMKIIRDRAEKLNLQRGRSSSGNVQSVQIMWVPQKGKGKDRSKRLPPSLLDMCFRILVNNADAIASLDHVPDALRHKLCQMLCDSRRMNSNFLDLLVSGSPSEIRLRDCSWLTEEQFTRCFDGCDTTKLTVLQLDQCGCCIPDYILLSTLAQSSNSLPALINLSLTGAFRLSDAGLNALVSSAPALRSINLSQSSLLTASAFDTLANSLASVLLELYINDCQSIDAKLILPALKKLEHLEVLSVAGLESVTDCFIKEFIIARGHGIKELILTGCRKLSDSSLKIIAETCPNLRALDVGNLSKLTDSTLGYLANGCQSLQLLKFCRNAFSDDAIAAFLETSGEVLKELSLNNVGKVGHNTALSLARRSKNLLSLDLSWCRNLTDEAVGLIVDSCLSLRVLKLFGCTQITNVFLDGHSNSKVEIIGLKFSPLLEHIKVPDSQEGPLRYSPVCQL</sequence>
<organism evidence="3 4">
    <name type="scientific">Theobroma cacao</name>
    <name type="common">Cacao</name>
    <name type="synonym">Cocoa</name>
    <dbReference type="NCBI Taxonomy" id="3641"/>
    <lineage>
        <taxon>Eukaryota</taxon>
        <taxon>Viridiplantae</taxon>
        <taxon>Streptophyta</taxon>
        <taxon>Embryophyta</taxon>
        <taxon>Tracheophyta</taxon>
        <taxon>Spermatophyta</taxon>
        <taxon>Magnoliopsida</taxon>
        <taxon>eudicotyledons</taxon>
        <taxon>Gunneridae</taxon>
        <taxon>Pentapetalae</taxon>
        <taxon>rosids</taxon>
        <taxon>malvids</taxon>
        <taxon>Malvales</taxon>
        <taxon>Malvaceae</taxon>
        <taxon>Byttnerioideae</taxon>
        <taxon>Theobroma</taxon>
    </lineage>
</organism>
<feature type="compositionally biased region" description="Low complexity" evidence="1">
    <location>
        <begin position="37"/>
        <end position="74"/>
    </location>
</feature>
<keyword evidence="4" id="KW-1185">Reference proteome</keyword>
<dbReference type="Gene3D" id="3.80.10.10">
    <property type="entry name" value="Ribonuclease Inhibitor"/>
    <property type="match status" value="2"/>
</dbReference>
<dbReference type="Gramene" id="EOY30274">
    <property type="protein sequence ID" value="EOY30274"/>
    <property type="gene ID" value="TCM_037542"/>
</dbReference>
<dbReference type="EMBL" id="CM001887">
    <property type="protein sequence ID" value="EOY30274.1"/>
    <property type="molecule type" value="Genomic_DNA"/>
</dbReference>
<dbReference type="PANTHER" id="PTHR13318">
    <property type="entry name" value="PARTNER OF PAIRED, ISOFORM B-RELATED"/>
    <property type="match status" value="1"/>
</dbReference>
<gene>
    <name evidence="3" type="ORF">TCM_037542</name>
</gene>
<dbReference type="SMART" id="SM00367">
    <property type="entry name" value="LRR_CC"/>
    <property type="match status" value="6"/>
</dbReference>
<dbReference type="InParanoid" id="A0A061GT34"/>
<dbReference type="InterPro" id="IPR006553">
    <property type="entry name" value="Leu-rich_rpt_Cys-con_subtyp"/>
</dbReference>
<dbReference type="PANTHER" id="PTHR13318:SF101">
    <property type="entry name" value="F-BOX_LRR PROTEIN"/>
    <property type="match status" value="1"/>
</dbReference>
<name>A0A061GT34_THECC</name>
<feature type="domain" description="F-box/LRR-repeat protein 15-like leucin rich repeat" evidence="2">
    <location>
        <begin position="561"/>
        <end position="705"/>
    </location>
</feature>
<dbReference type="Pfam" id="PF25372">
    <property type="entry name" value="DUF7885"/>
    <property type="match status" value="1"/>
</dbReference>
<dbReference type="GO" id="GO:0031146">
    <property type="term" value="P:SCF-dependent proteasomal ubiquitin-dependent protein catabolic process"/>
    <property type="evidence" value="ECO:0000318"/>
    <property type="project" value="GO_Central"/>
</dbReference>
<feature type="region of interest" description="Disordered" evidence="1">
    <location>
        <begin position="131"/>
        <end position="151"/>
    </location>
</feature>
<evidence type="ECO:0000259" key="2">
    <source>
        <dbReference type="Pfam" id="PF25372"/>
    </source>
</evidence>
<dbReference type="FunFam" id="3.80.10.10:FF:000777">
    <property type="entry name" value="RNI-like superfamily protein"/>
    <property type="match status" value="1"/>
</dbReference>
<reference evidence="3 4" key="1">
    <citation type="journal article" date="2013" name="Genome Biol.">
        <title>The genome sequence of the most widely cultivated cacao type and its use to identify candidate genes regulating pod color.</title>
        <authorList>
            <person name="Motamayor J.C."/>
            <person name="Mockaitis K."/>
            <person name="Schmutz J."/>
            <person name="Haiminen N."/>
            <person name="Iii D.L."/>
            <person name="Cornejo O."/>
            <person name="Findley S.D."/>
            <person name="Zheng P."/>
            <person name="Utro F."/>
            <person name="Royaert S."/>
            <person name="Saski C."/>
            <person name="Jenkins J."/>
            <person name="Podicheti R."/>
            <person name="Zhao M."/>
            <person name="Scheffler B.E."/>
            <person name="Stack J.C."/>
            <person name="Feltus F.A."/>
            <person name="Mustiga G.M."/>
            <person name="Amores F."/>
            <person name="Phillips W."/>
            <person name="Marelli J.P."/>
            <person name="May G.D."/>
            <person name="Shapiro H."/>
            <person name="Ma J."/>
            <person name="Bustamante C.D."/>
            <person name="Schnell R.J."/>
            <person name="Main D."/>
            <person name="Gilbert D."/>
            <person name="Parida L."/>
            <person name="Kuhn D.N."/>
        </authorList>
    </citation>
    <scope>NUCLEOTIDE SEQUENCE [LARGE SCALE GENOMIC DNA]</scope>
    <source>
        <strain evidence="4">cv. Matina 1-6</strain>
    </source>
</reference>
<evidence type="ECO:0000256" key="1">
    <source>
        <dbReference type="SAM" id="MobiDB-lite"/>
    </source>
</evidence>
<dbReference type="AlphaFoldDB" id="A0A061GT34"/>
<dbReference type="InterPro" id="IPR057207">
    <property type="entry name" value="FBXL15_LRR"/>
</dbReference>
<feature type="compositionally biased region" description="Basic and acidic residues" evidence="1">
    <location>
        <begin position="80"/>
        <end position="94"/>
    </location>
</feature>
<dbReference type="GO" id="GO:0006289">
    <property type="term" value="P:nucleotide-excision repair"/>
    <property type="evidence" value="ECO:0007669"/>
    <property type="project" value="EnsemblPlants"/>
</dbReference>
<dbReference type="GO" id="GO:0019005">
    <property type="term" value="C:SCF ubiquitin ligase complex"/>
    <property type="evidence" value="ECO:0000318"/>
    <property type="project" value="GO_Central"/>
</dbReference>